<organism evidence="3 4">
    <name type="scientific">Siminovitchia sediminis</name>
    <dbReference type="NCBI Taxonomy" id="1274353"/>
    <lineage>
        <taxon>Bacteria</taxon>
        <taxon>Bacillati</taxon>
        <taxon>Bacillota</taxon>
        <taxon>Bacilli</taxon>
        <taxon>Bacillales</taxon>
        <taxon>Bacillaceae</taxon>
        <taxon>Siminovitchia</taxon>
    </lineage>
</organism>
<evidence type="ECO:0000256" key="1">
    <source>
        <dbReference type="SAM" id="MobiDB-lite"/>
    </source>
</evidence>
<feature type="region of interest" description="Disordered" evidence="1">
    <location>
        <begin position="32"/>
        <end position="52"/>
    </location>
</feature>
<protein>
    <submittedName>
        <fullName evidence="3">Sporulation protein</fullName>
    </submittedName>
</protein>
<comment type="caution">
    <text evidence="3">The sequence shown here is derived from an EMBL/GenBank/DDBJ whole genome shotgun (WGS) entry which is preliminary data.</text>
</comment>
<name>A0ABW4KFW6_9BACI</name>
<keyword evidence="2" id="KW-0732">Signal</keyword>
<evidence type="ECO:0000256" key="2">
    <source>
        <dbReference type="SAM" id="SignalP"/>
    </source>
</evidence>
<gene>
    <name evidence="3" type="ORF">ACFSCZ_02690</name>
</gene>
<keyword evidence="4" id="KW-1185">Reference proteome</keyword>
<sequence length="160" mass="18724">MLTKSIKITVIAAFLFMFAACSYDSGKEHDESDTALIKTTSPPPIELKEREEDDSVAYQVRKEVLNMDEIYDAAIIEGDKEIIVAYKVKHFQRFRMKKIEKDLTKKLNKKYPEDKFIVSSDYKIFLEAIRLKEDLDDDNLSNDEASKRFKKIIRLKEEMT</sequence>
<evidence type="ECO:0000313" key="4">
    <source>
        <dbReference type="Proteomes" id="UP001597301"/>
    </source>
</evidence>
<dbReference type="Proteomes" id="UP001597301">
    <property type="component" value="Unassembled WGS sequence"/>
</dbReference>
<feature type="signal peptide" evidence="2">
    <location>
        <begin position="1"/>
        <end position="19"/>
    </location>
</feature>
<dbReference type="EMBL" id="JBHUEO010000005">
    <property type="protein sequence ID" value="MFD1705656.1"/>
    <property type="molecule type" value="Genomic_DNA"/>
</dbReference>
<accession>A0ABW4KFW6</accession>
<dbReference type="RefSeq" id="WP_380772205.1">
    <property type="nucleotide sequence ID" value="NZ_JBHUEO010000005.1"/>
</dbReference>
<feature type="chain" id="PRO_5046715351" evidence="2">
    <location>
        <begin position="20"/>
        <end position="160"/>
    </location>
</feature>
<proteinExistence type="predicted"/>
<reference evidence="4" key="1">
    <citation type="journal article" date="2019" name="Int. J. Syst. Evol. Microbiol.">
        <title>The Global Catalogue of Microorganisms (GCM) 10K type strain sequencing project: providing services to taxonomists for standard genome sequencing and annotation.</title>
        <authorList>
            <consortium name="The Broad Institute Genomics Platform"/>
            <consortium name="The Broad Institute Genome Sequencing Center for Infectious Disease"/>
            <person name="Wu L."/>
            <person name="Ma J."/>
        </authorList>
    </citation>
    <scope>NUCLEOTIDE SEQUENCE [LARGE SCALE GENOMIC DNA]</scope>
    <source>
        <strain evidence="4">CGMCC 1.12295</strain>
    </source>
</reference>
<dbReference type="PROSITE" id="PS51257">
    <property type="entry name" value="PROKAR_LIPOPROTEIN"/>
    <property type="match status" value="1"/>
</dbReference>
<evidence type="ECO:0000313" key="3">
    <source>
        <dbReference type="EMBL" id="MFD1705656.1"/>
    </source>
</evidence>